<reference evidence="2 3" key="1">
    <citation type="journal article" date="2015" name="Int. J. Syst. Evol. Microbiol.">
        <title>Novibacillus thermophilus gen. nov., sp. nov., a Gram-staining-negative and moderately thermophilic member of the family Thermoactinomycetaceae.</title>
        <authorList>
            <person name="Yang G."/>
            <person name="Chen J."/>
            <person name="Zhou S."/>
        </authorList>
    </citation>
    <scope>NUCLEOTIDE SEQUENCE [LARGE SCALE GENOMIC DNA]</scope>
    <source>
        <strain evidence="2 3">SG-1</strain>
    </source>
</reference>
<name>A0A1U9KA76_9BACL</name>
<dbReference type="Proteomes" id="UP000188603">
    <property type="component" value="Chromosome"/>
</dbReference>
<proteinExistence type="predicted"/>
<protein>
    <submittedName>
        <fullName evidence="2">Uncharacterized protein</fullName>
    </submittedName>
</protein>
<dbReference type="EMBL" id="CP019699">
    <property type="protein sequence ID" value="AQS56967.1"/>
    <property type="molecule type" value="Genomic_DNA"/>
</dbReference>
<keyword evidence="1" id="KW-0812">Transmembrane</keyword>
<keyword evidence="1" id="KW-0472">Membrane</keyword>
<evidence type="ECO:0000256" key="1">
    <source>
        <dbReference type="SAM" id="Phobius"/>
    </source>
</evidence>
<organism evidence="2 3">
    <name type="scientific">Novibacillus thermophilus</name>
    <dbReference type="NCBI Taxonomy" id="1471761"/>
    <lineage>
        <taxon>Bacteria</taxon>
        <taxon>Bacillati</taxon>
        <taxon>Bacillota</taxon>
        <taxon>Bacilli</taxon>
        <taxon>Bacillales</taxon>
        <taxon>Thermoactinomycetaceae</taxon>
        <taxon>Novibacillus</taxon>
    </lineage>
</organism>
<keyword evidence="1" id="KW-1133">Transmembrane helix</keyword>
<dbReference type="OrthoDB" id="2591949at2"/>
<evidence type="ECO:0000313" key="2">
    <source>
        <dbReference type="EMBL" id="AQS56967.1"/>
    </source>
</evidence>
<accession>A0A1U9KA76</accession>
<feature type="transmembrane region" description="Helical" evidence="1">
    <location>
        <begin position="81"/>
        <end position="107"/>
    </location>
</feature>
<dbReference type="AlphaFoldDB" id="A0A1U9KA76"/>
<dbReference type="KEGG" id="ntr:B0W44_15675"/>
<evidence type="ECO:0000313" key="3">
    <source>
        <dbReference type="Proteomes" id="UP000188603"/>
    </source>
</evidence>
<keyword evidence="3" id="KW-1185">Reference proteome</keyword>
<feature type="transmembrane region" description="Helical" evidence="1">
    <location>
        <begin position="28"/>
        <end position="46"/>
    </location>
</feature>
<gene>
    <name evidence="2" type="ORF">B0W44_15675</name>
</gene>
<dbReference type="STRING" id="1471761.B0W44_15675"/>
<feature type="transmembrane region" description="Helical" evidence="1">
    <location>
        <begin position="53"/>
        <end position="75"/>
    </location>
</feature>
<sequence>MIWDKINLFLALTSGTLLMSGAWLVPSWLLWIMLGISVWISIFHYLKTRKQPYLHMVAVALYVSGLVGVWIYTFWDERDFIVQPLIVMRVVYVLFLFVMLGLVAVWWRAVTAFQHKRGNVDKEQLVRTDEPLSEKWRNIQRRFRGEKTDNQDIYLILGDEVEER</sequence>